<organism evidence="2 3">
    <name type="scientific">Kingdonia uniflora</name>
    <dbReference type="NCBI Taxonomy" id="39325"/>
    <lineage>
        <taxon>Eukaryota</taxon>
        <taxon>Viridiplantae</taxon>
        <taxon>Streptophyta</taxon>
        <taxon>Embryophyta</taxon>
        <taxon>Tracheophyta</taxon>
        <taxon>Spermatophyta</taxon>
        <taxon>Magnoliopsida</taxon>
        <taxon>Ranunculales</taxon>
        <taxon>Circaeasteraceae</taxon>
        <taxon>Kingdonia</taxon>
    </lineage>
</organism>
<accession>A0A7J7KY39</accession>
<dbReference type="AlphaFoldDB" id="A0A7J7KY39"/>
<gene>
    <name evidence="2" type="ORF">GIB67_021651</name>
</gene>
<dbReference type="GO" id="GO:0005524">
    <property type="term" value="F:ATP binding"/>
    <property type="evidence" value="ECO:0007669"/>
    <property type="project" value="InterPro"/>
</dbReference>
<dbReference type="Proteomes" id="UP000541444">
    <property type="component" value="Unassembled WGS sequence"/>
</dbReference>
<reference evidence="2 3" key="1">
    <citation type="journal article" date="2020" name="IScience">
        <title>Genome Sequencing of the Endangered Kingdonia uniflora (Circaeasteraceae, Ranunculales) Reveals Potential Mechanisms of Evolutionary Specialization.</title>
        <authorList>
            <person name="Sun Y."/>
            <person name="Deng T."/>
            <person name="Zhang A."/>
            <person name="Moore M.J."/>
            <person name="Landis J.B."/>
            <person name="Lin N."/>
            <person name="Zhang H."/>
            <person name="Zhang X."/>
            <person name="Huang J."/>
            <person name="Zhang X."/>
            <person name="Sun H."/>
            <person name="Wang H."/>
        </authorList>
    </citation>
    <scope>NUCLEOTIDE SEQUENCE [LARGE SCALE GENOMIC DNA]</scope>
    <source>
        <strain evidence="2">TB1705</strain>
        <tissue evidence="2">Leaf</tissue>
    </source>
</reference>
<feature type="region of interest" description="Disordered" evidence="1">
    <location>
        <begin position="8"/>
        <end position="56"/>
    </location>
</feature>
<comment type="caution">
    <text evidence="2">The sequence shown here is derived from an EMBL/GenBank/DDBJ whole genome shotgun (WGS) entry which is preliminary data.</text>
</comment>
<dbReference type="EMBL" id="JACGCM010002803">
    <property type="protein sequence ID" value="KAF6135289.1"/>
    <property type="molecule type" value="Genomic_DNA"/>
</dbReference>
<feature type="compositionally biased region" description="Low complexity" evidence="1">
    <location>
        <begin position="9"/>
        <end position="21"/>
    </location>
</feature>
<dbReference type="PANTHER" id="PTHR47453:SF1">
    <property type="entry name" value="PHOSPHOGLUCAN, WATER DIKINASE, CHLOROPLASTIC"/>
    <property type="match status" value="1"/>
</dbReference>
<dbReference type="OrthoDB" id="6123450at2759"/>
<dbReference type="Gene3D" id="3.30.1490.20">
    <property type="entry name" value="ATP-grasp fold, A domain"/>
    <property type="match status" value="1"/>
</dbReference>
<feature type="compositionally biased region" description="Polar residues" evidence="1">
    <location>
        <begin position="34"/>
        <end position="53"/>
    </location>
</feature>
<evidence type="ECO:0000256" key="1">
    <source>
        <dbReference type="SAM" id="MobiDB-lite"/>
    </source>
</evidence>
<evidence type="ECO:0000313" key="2">
    <source>
        <dbReference type="EMBL" id="KAF6135289.1"/>
    </source>
</evidence>
<name>A0A7J7KY39_9MAGN</name>
<sequence>MGLYMLEASSSGVSISPSPLSHNSEVMPVMDVSGNGTSYTTETPGPQSSQSAVKASRPIQDISSAGVIELANEDTHTSDAKAAAYGYLASLASLSEKVCSEQGVPASFQVPAGAVISFGLIEFSLKESGSMEAFQNLLLQVETAGMEGDELDKICFQLQELISAQRPPVETVNKIAKSFRILDA</sequence>
<dbReference type="InterPro" id="IPR013815">
    <property type="entry name" value="ATP_grasp_subdomain_1"/>
</dbReference>
<evidence type="ECO:0000313" key="3">
    <source>
        <dbReference type="Proteomes" id="UP000541444"/>
    </source>
</evidence>
<keyword evidence="3" id="KW-1185">Reference proteome</keyword>
<dbReference type="PANTHER" id="PTHR47453">
    <property type="entry name" value="PHOSPHOGLUCAN, WATER DIKINASE, CHLOROPLASTIC"/>
    <property type="match status" value="1"/>
</dbReference>
<protein>
    <submittedName>
        <fullName evidence="2">Uncharacterized protein</fullName>
    </submittedName>
</protein>
<proteinExistence type="predicted"/>